<evidence type="ECO:0000313" key="1">
    <source>
        <dbReference type="EMBL" id="OQD56187.1"/>
    </source>
</evidence>
<evidence type="ECO:0000313" key="2">
    <source>
        <dbReference type="Proteomes" id="UP000184286"/>
    </source>
</evidence>
<protein>
    <submittedName>
        <fullName evidence="1">Uncharacterized protein</fullName>
    </submittedName>
</protein>
<proteinExistence type="predicted"/>
<dbReference type="Proteomes" id="UP000184286">
    <property type="component" value="Unassembled WGS sequence"/>
</dbReference>
<reference evidence="1 2" key="2">
    <citation type="submission" date="2017-02" db="EMBL/GenBank/DDBJ databases">
        <title>Draft genome sequence of Streptomyces phaeoluteigriseus type strain DSM41896.</title>
        <authorList>
            <person name="Salih T.S."/>
            <person name="Algora Gallardo L."/>
            <person name="Melo Santos T."/>
            <person name="Filgueira Martinez S."/>
            <person name="Herron P.R."/>
        </authorList>
    </citation>
    <scope>NUCLEOTIDE SEQUENCE [LARGE SCALE GENOMIC DNA]</scope>
    <source>
        <strain evidence="1 2">DSM 41896</strain>
    </source>
</reference>
<gene>
    <name evidence="1" type="ORF">BM536_011060</name>
</gene>
<organism evidence="1 2">
    <name type="scientific">Streptomyces phaeoluteigriseus</name>
    <dbReference type="NCBI Taxonomy" id="114686"/>
    <lineage>
        <taxon>Bacteria</taxon>
        <taxon>Bacillati</taxon>
        <taxon>Actinomycetota</taxon>
        <taxon>Actinomycetes</taxon>
        <taxon>Kitasatosporales</taxon>
        <taxon>Streptomycetaceae</taxon>
        <taxon>Streptomyces</taxon>
        <taxon>Streptomyces aurantiacus group</taxon>
    </lineage>
</organism>
<name>A0A1V6MV85_9ACTN</name>
<sequence>MWCGKTATDALSARVSVVKGELVRWEPRSCQVCLRREAKRVYNIHITVCARCTHRDCCLDGKALYELGFPQ</sequence>
<dbReference type="EMBL" id="MPOH02000010">
    <property type="protein sequence ID" value="OQD56187.1"/>
    <property type="molecule type" value="Genomic_DNA"/>
</dbReference>
<dbReference type="AlphaFoldDB" id="A0A1V6MV85"/>
<accession>A0A1V6MV85</accession>
<comment type="caution">
    <text evidence="1">The sequence shown here is derived from an EMBL/GenBank/DDBJ whole genome shotgun (WGS) entry which is preliminary data.</text>
</comment>
<reference evidence="2" key="1">
    <citation type="submission" date="2016-11" db="EMBL/GenBank/DDBJ databases">
        <authorList>
            <person name="Schniete J.K."/>
            <person name="Salih T."/>
            <person name="Algora Gallardo L."/>
            <person name="Martinez Fernandez S."/>
            <person name="Herron P.R."/>
        </authorList>
    </citation>
    <scope>NUCLEOTIDE SEQUENCE [LARGE SCALE GENOMIC DNA]</scope>
    <source>
        <strain evidence="2">DSM 41896</strain>
    </source>
</reference>